<dbReference type="InterPro" id="IPR038365">
    <property type="entry name" value="EcoRII_C_sf"/>
</dbReference>
<evidence type="ECO:0000313" key="3">
    <source>
        <dbReference type="EMBL" id="MDW7546783.1"/>
    </source>
</evidence>
<dbReference type="GO" id="GO:0009036">
    <property type="term" value="F:type II site-specific deoxyribonuclease activity"/>
    <property type="evidence" value="ECO:0007669"/>
    <property type="project" value="InterPro"/>
</dbReference>
<dbReference type="Proteomes" id="UP000476628">
    <property type="component" value="Unassembled WGS sequence"/>
</dbReference>
<sequence>MSDYGRIGDYIGPVAAKKLSAVDIDANSSNQHEFGGNDALRRLLGTGEDRRASQGHGIPTALMYLSDDDAPAVADLETTWYDARRNNPNRSAEWRLYYKDCEPIRMARPGDLMCFGMLRDNRLLIIIAQHDSTAEAQAKWLFGIDDEQEGAFRFHDNTERELDAFGAQIFEALGINVEVRDDTYLPEMIGRWGYRFPSNEEFAAFSQSSLTDVDPTHDDPDDVVIEYYDRSYLLFKLYERAVIQHDYDAAPFVSDGVIDVDSFTSFYTSVRNRRMSRAGKVLEIHIAHILDARGIEYEAQAKTENGKKPDFLFPSQAAYEDPAFPEEQLRMLASKTSIKDRFRQVADEANRIRDKHLFTLTPGDVTHPKLAQLDELHIHLVMPKVVKESYDDLIQGETMTFSRFIEEIQGLQADRPQSLTLL</sequence>
<evidence type="ECO:0000259" key="1">
    <source>
        <dbReference type="Pfam" id="PF09019"/>
    </source>
</evidence>
<dbReference type="SUPFAM" id="SSF52980">
    <property type="entry name" value="Restriction endonuclease-like"/>
    <property type="match status" value="1"/>
</dbReference>
<dbReference type="REBASE" id="97110">
    <property type="entry name" value="Blo105ORF1059P"/>
</dbReference>
<evidence type="ECO:0000313" key="2">
    <source>
        <dbReference type="EMBL" id="KAB7204307.1"/>
    </source>
</evidence>
<dbReference type="GO" id="GO:0003677">
    <property type="term" value="F:DNA binding"/>
    <property type="evidence" value="ECO:0007669"/>
    <property type="project" value="InterPro"/>
</dbReference>
<dbReference type="InterPro" id="IPR015109">
    <property type="entry name" value="Restrct_endonuc_II_EcoRII_C"/>
</dbReference>
<dbReference type="Pfam" id="PF09019">
    <property type="entry name" value="EcoRII-C"/>
    <property type="match status" value="1"/>
</dbReference>
<dbReference type="Gene3D" id="3.40.91.80">
    <property type="match status" value="1"/>
</dbReference>
<dbReference type="EMBL" id="WDUB01000001">
    <property type="protein sequence ID" value="KAB7204307.1"/>
    <property type="molecule type" value="Genomic_DNA"/>
</dbReference>
<reference evidence="3" key="3">
    <citation type="submission" date="2023-10" db="EMBL/GenBank/DDBJ databases">
        <title>Supernatant from a Refined Defined Microbial Community Protects Mice from Clostridioides difficile Infection.</title>
        <authorList>
            <person name="Douchant K."/>
            <person name="He S.-M."/>
            <person name="Noordhof C."/>
            <person name="Greenlaw J."/>
            <person name="Schroeter K."/>
            <person name="Vancuren S.J."/>
            <person name="Sjaarda C."/>
            <person name="Allen-Vercoe E."/>
            <person name="Gloor G.B."/>
            <person name="Vanner S.J."/>
            <person name="Petrof E.O."/>
            <person name="Sheth P.M."/>
            <person name="Guzman M."/>
        </authorList>
    </citation>
    <scope>NUCLEOTIDE SEQUENCE</scope>
    <source>
        <strain evidence="3">16-6-I_4_FM</strain>
    </source>
</reference>
<dbReference type="GO" id="GO:0009307">
    <property type="term" value="P:DNA restriction-modification system"/>
    <property type="evidence" value="ECO:0007669"/>
    <property type="project" value="InterPro"/>
</dbReference>
<dbReference type="Proteomes" id="UP000232654">
    <property type="component" value="Unassembled WGS sequence"/>
</dbReference>
<dbReference type="AlphaFoldDB" id="A0A0A1GRR1"/>
<keyword evidence="4" id="KW-0378">Hydrolase</keyword>
<dbReference type="Proteomes" id="UP001272183">
    <property type="component" value="Unassembled WGS sequence"/>
</dbReference>
<comment type="caution">
    <text evidence="4">The sequence shown here is derived from an EMBL/GenBank/DDBJ whole genome shotgun (WGS) entry which is preliminary data.</text>
</comment>
<protein>
    <submittedName>
        <fullName evidence="3 4">Restriction endonuclease</fullName>
    </submittedName>
</protein>
<name>A0A0A1GRR1_BIFLN</name>
<keyword evidence="4" id="KW-0540">Nuclease</keyword>
<dbReference type="EMBL" id="PJDT01000018">
    <property type="protein sequence ID" value="PKC88545.1"/>
    <property type="molecule type" value="Genomic_DNA"/>
</dbReference>
<dbReference type="RefSeq" id="WP_007057143.1">
    <property type="nucleotide sequence ID" value="NZ_AP014658.1"/>
</dbReference>
<evidence type="ECO:0000313" key="6">
    <source>
        <dbReference type="Proteomes" id="UP000476628"/>
    </source>
</evidence>
<organism evidence="4 5">
    <name type="scientific">Bifidobacterium longum</name>
    <dbReference type="NCBI Taxonomy" id="216816"/>
    <lineage>
        <taxon>Bacteria</taxon>
        <taxon>Bacillati</taxon>
        <taxon>Actinomycetota</taxon>
        <taxon>Actinomycetes</taxon>
        <taxon>Bifidobacteriales</taxon>
        <taxon>Bifidobacteriaceae</taxon>
        <taxon>Bifidobacterium</taxon>
    </lineage>
</organism>
<evidence type="ECO:0000313" key="5">
    <source>
        <dbReference type="Proteomes" id="UP000232654"/>
    </source>
</evidence>
<reference evidence="4 5" key="1">
    <citation type="submission" date="2017-12" db="EMBL/GenBank/DDBJ databases">
        <title>Bifidobacterium longum APC/DPC strains.</title>
        <authorList>
            <person name="Arboleya S."/>
        </authorList>
    </citation>
    <scope>NUCLEOTIDE SEQUENCE [LARGE SCALE GENOMIC DNA]</scope>
    <source>
        <strain evidence="4 5">APC1503</strain>
    </source>
</reference>
<dbReference type="REBASE" id="307900">
    <property type="entry name" value="Blo51AORF1025P"/>
</dbReference>
<gene>
    <name evidence="4" type="ORF">APC1503_1218</name>
    <name evidence="2" type="ORF">GBC45_00840</name>
    <name evidence="3" type="ORF">SCX10_08115</name>
</gene>
<proteinExistence type="predicted"/>
<accession>A0A0A1GRR1</accession>
<evidence type="ECO:0000313" key="4">
    <source>
        <dbReference type="EMBL" id="PKC88545.1"/>
    </source>
</evidence>
<dbReference type="InterPro" id="IPR011335">
    <property type="entry name" value="Restrct_endonuc-II-like"/>
</dbReference>
<feature type="domain" description="Restriction endonuclease type II EcoRII C-terminal" evidence="1">
    <location>
        <begin position="235"/>
        <end position="405"/>
    </location>
</feature>
<keyword evidence="4" id="KW-0255">Endonuclease</keyword>
<reference evidence="2 6" key="2">
    <citation type="journal article" date="2019" name="Nat. Med.">
        <title>A library of human gut bacterial isolates paired with longitudinal multiomics data enables mechanistic microbiome research.</title>
        <authorList>
            <person name="Poyet M."/>
            <person name="Groussin M."/>
            <person name="Gibbons S.M."/>
            <person name="Avila-Pacheco J."/>
            <person name="Jiang X."/>
            <person name="Kearney S.M."/>
            <person name="Perrotta A.R."/>
            <person name="Berdy B."/>
            <person name="Zhao S."/>
            <person name="Lieberman T.D."/>
            <person name="Swanson P.K."/>
            <person name="Smith M."/>
            <person name="Roesemann S."/>
            <person name="Alexander J.E."/>
            <person name="Rich S.A."/>
            <person name="Livny J."/>
            <person name="Vlamakis H."/>
            <person name="Clish C."/>
            <person name="Bullock K."/>
            <person name="Deik A."/>
            <person name="Scott J."/>
            <person name="Pierce K.A."/>
            <person name="Xavier R.J."/>
            <person name="Alm E.J."/>
        </authorList>
    </citation>
    <scope>NUCLEOTIDE SEQUENCE [LARGE SCALE GENOMIC DNA]</scope>
    <source>
        <strain evidence="2 6">BIOML-A136</strain>
    </source>
</reference>
<dbReference type="EMBL" id="JAWUDL010000015">
    <property type="protein sequence ID" value="MDW7546783.1"/>
    <property type="molecule type" value="Genomic_DNA"/>
</dbReference>